<dbReference type="InterPro" id="IPR008972">
    <property type="entry name" value="Cupredoxin"/>
</dbReference>
<evidence type="ECO:0000256" key="4">
    <source>
        <dbReference type="SAM" id="MobiDB-lite"/>
    </source>
</evidence>
<dbReference type="RefSeq" id="WP_006273372.1">
    <property type="nucleotide sequence ID" value="NZ_GL883078.1"/>
</dbReference>
<dbReference type="Proteomes" id="UP000006512">
    <property type="component" value="Unassembled WGS sequence"/>
</dbReference>
<keyword evidence="3" id="KW-0186">Copper</keyword>
<dbReference type="InterPro" id="IPR045087">
    <property type="entry name" value="Cu-oxidase_fam"/>
</dbReference>
<reference evidence="9" key="1">
    <citation type="submission" date="2011-03" db="EMBL/GenBank/DDBJ databases">
        <title>Draft genome sequence of Brevundimonas diminuta.</title>
        <authorList>
            <person name="Brown P.J.B."/>
            <person name="Buechlein A."/>
            <person name="Hemmerich C."/>
            <person name="Brun Y.V."/>
        </authorList>
    </citation>
    <scope>NUCLEOTIDE SEQUENCE [LARGE SCALE GENOMIC DNA]</scope>
    <source>
        <strain evidence="9">C19</strain>
    </source>
</reference>
<evidence type="ECO:0000256" key="3">
    <source>
        <dbReference type="ARBA" id="ARBA00023008"/>
    </source>
</evidence>
<dbReference type="InterPro" id="IPR034279">
    <property type="entry name" value="CuRO_3_CopA"/>
</dbReference>
<feature type="domain" description="Plastocyanin-like" evidence="7">
    <location>
        <begin position="45"/>
        <end position="155"/>
    </location>
</feature>
<dbReference type="InterPro" id="IPR034282">
    <property type="entry name" value="CuRO_2_CopA"/>
</dbReference>
<protein>
    <submittedName>
        <fullName evidence="8">Copper resistance protein A</fullName>
    </submittedName>
</protein>
<dbReference type="NCBIfam" id="TIGR01480">
    <property type="entry name" value="copper_res_A"/>
    <property type="match status" value="1"/>
</dbReference>
<dbReference type="InterPro" id="IPR033138">
    <property type="entry name" value="Cu_oxidase_CS"/>
</dbReference>
<keyword evidence="1" id="KW-0479">Metal-binding</keyword>
<evidence type="ECO:0000259" key="6">
    <source>
        <dbReference type="Pfam" id="PF07731"/>
    </source>
</evidence>
<proteinExistence type="predicted"/>
<name>F4QPC0_9CAUL</name>
<feature type="region of interest" description="Disordered" evidence="4">
    <location>
        <begin position="541"/>
        <end position="609"/>
    </location>
</feature>
<dbReference type="CDD" id="cd13896">
    <property type="entry name" value="CuRO_3_CopA"/>
    <property type="match status" value="1"/>
</dbReference>
<dbReference type="PANTHER" id="PTHR11709">
    <property type="entry name" value="MULTI-COPPER OXIDASE"/>
    <property type="match status" value="1"/>
</dbReference>
<evidence type="ECO:0000256" key="1">
    <source>
        <dbReference type="ARBA" id="ARBA00022723"/>
    </source>
</evidence>
<dbReference type="InterPro" id="IPR001117">
    <property type="entry name" value="Cu-oxidase_2nd"/>
</dbReference>
<dbReference type="Pfam" id="PF00394">
    <property type="entry name" value="Cu-oxidase"/>
    <property type="match status" value="1"/>
</dbReference>
<dbReference type="AlphaFoldDB" id="F4QPC0"/>
<evidence type="ECO:0000256" key="2">
    <source>
        <dbReference type="ARBA" id="ARBA00023002"/>
    </source>
</evidence>
<dbReference type="PANTHER" id="PTHR11709:SF394">
    <property type="entry name" value="FI03373P-RELATED"/>
    <property type="match status" value="1"/>
</dbReference>
<dbReference type="EMBL" id="GL883078">
    <property type="protein sequence ID" value="EGF91178.1"/>
    <property type="molecule type" value="Genomic_DNA"/>
</dbReference>
<gene>
    <name evidence="8" type="ORF">ABI_25930</name>
</gene>
<evidence type="ECO:0000259" key="5">
    <source>
        <dbReference type="Pfam" id="PF00394"/>
    </source>
</evidence>
<dbReference type="Pfam" id="PF07731">
    <property type="entry name" value="Cu-oxidase_2"/>
    <property type="match status" value="1"/>
</dbReference>
<dbReference type="eggNOG" id="COG2132">
    <property type="taxonomic scope" value="Bacteria"/>
</dbReference>
<dbReference type="InterPro" id="IPR002355">
    <property type="entry name" value="Cu_oxidase_Cu_BS"/>
</dbReference>
<dbReference type="PROSITE" id="PS00080">
    <property type="entry name" value="MULTICOPPER_OXIDASE2"/>
    <property type="match status" value="1"/>
</dbReference>
<dbReference type="SUPFAM" id="SSF49503">
    <property type="entry name" value="Cupredoxins"/>
    <property type="match status" value="3"/>
</dbReference>
<evidence type="ECO:0000259" key="7">
    <source>
        <dbReference type="Pfam" id="PF07732"/>
    </source>
</evidence>
<feature type="domain" description="Plastocyanin-like" evidence="5">
    <location>
        <begin position="237"/>
        <end position="325"/>
    </location>
</feature>
<keyword evidence="2" id="KW-0560">Oxidoreductase</keyword>
<sequence>MPNPVCILEKRMKTILFWALGISALVFSPMAAVAESREYNLTISRQEVLITGQPLNKITLNGTIPGPVLRFKEGDDAVIHVTNTLDEESSIHWHGLILPGNMDGSPGFNGFKAIKPGQTFTYRFPIRQAGTYWYHSHTIHQEQDGLYAGLVIEPATLDPVKAERDYVVLLSDFSKEDAADILSNLKMSSDYYQTHRRTVGDLFRDMKEKWPGKAVKDAGAWGKMRMLPTDISDVKGYHFLVNGLANDQNWTGLFKPGERVRLRFINASAMTIFDIRIPGLKMTVVAADGQPVEPVEVDEFRFGNAETYDVIVTPLDDKAYTIAAESIDREGFAIGTLAPRDGMKGEIPAGRPRAHLTMADMNMEVMMRDDPDMDMSDMETESGWARTFAPEGTKVLSYDDLRYLTEQPDTRAPTRDITVRLGGNMERYIWTMNGTVFDPMKGINIAYNERVRISYVNETMMAHPIHLHGMFTQVENGQDAGKMPNKHTIIVRPGQTVSVILTANEPGEWPIHCHLLYHMATGMMAKVIVAQPGEAIALPASDAPAMDHSGHDMSRMGAESAPTTSVPVDTEDHSQHGAAALAEPATKPAPKKEPANTQPAQQGGHHDHH</sequence>
<dbReference type="InterPro" id="IPR006376">
    <property type="entry name" value="Cu-R_CopA"/>
</dbReference>
<dbReference type="InterPro" id="IPR011707">
    <property type="entry name" value="Cu-oxidase-like_N"/>
</dbReference>
<dbReference type="STRING" id="715226.ABI_25930"/>
<dbReference type="GO" id="GO:0005507">
    <property type="term" value="F:copper ion binding"/>
    <property type="evidence" value="ECO:0007669"/>
    <property type="project" value="InterPro"/>
</dbReference>
<evidence type="ECO:0000313" key="8">
    <source>
        <dbReference type="EMBL" id="EGF91178.1"/>
    </source>
</evidence>
<accession>F4QPC0</accession>
<dbReference type="GO" id="GO:0042597">
    <property type="term" value="C:periplasmic space"/>
    <property type="evidence" value="ECO:0007669"/>
    <property type="project" value="InterPro"/>
</dbReference>
<keyword evidence="9" id="KW-1185">Reference proteome</keyword>
<dbReference type="InterPro" id="IPR011706">
    <property type="entry name" value="Cu-oxidase_C"/>
</dbReference>
<dbReference type="GO" id="GO:0016491">
    <property type="term" value="F:oxidoreductase activity"/>
    <property type="evidence" value="ECO:0007669"/>
    <property type="project" value="UniProtKB-KW"/>
</dbReference>
<feature type="compositionally biased region" description="Low complexity" evidence="4">
    <location>
        <begin position="578"/>
        <end position="588"/>
    </location>
</feature>
<dbReference type="PROSITE" id="PS00079">
    <property type="entry name" value="MULTICOPPER_OXIDASE1"/>
    <property type="match status" value="2"/>
</dbReference>
<dbReference type="CDD" id="cd13874">
    <property type="entry name" value="CuRO_2_CopA"/>
    <property type="match status" value="1"/>
</dbReference>
<dbReference type="Pfam" id="PF07732">
    <property type="entry name" value="Cu-oxidase_3"/>
    <property type="match status" value="1"/>
</dbReference>
<organism evidence="8 9">
    <name type="scientific">Asticcacaulis biprosthecium C19</name>
    <dbReference type="NCBI Taxonomy" id="715226"/>
    <lineage>
        <taxon>Bacteria</taxon>
        <taxon>Pseudomonadati</taxon>
        <taxon>Pseudomonadota</taxon>
        <taxon>Alphaproteobacteria</taxon>
        <taxon>Caulobacterales</taxon>
        <taxon>Caulobacteraceae</taxon>
        <taxon>Asticcacaulis</taxon>
    </lineage>
</organism>
<evidence type="ECO:0000313" key="9">
    <source>
        <dbReference type="Proteomes" id="UP000006512"/>
    </source>
</evidence>
<dbReference type="Gene3D" id="2.60.40.420">
    <property type="entry name" value="Cupredoxins - blue copper proteins"/>
    <property type="match status" value="3"/>
</dbReference>
<dbReference type="HOGENOM" id="CLU_009100_5_2_5"/>
<feature type="domain" description="Plastocyanin-like" evidence="6">
    <location>
        <begin position="416"/>
        <end position="531"/>
    </location>
</feature>